<dbReference type="GO" id="GO:0005524">
    <property type="term" value="F:ATP binding"/>
    <property type="evidence" value="ECO:0007669"/>
    <property type="project" value="UniProtKB-KW"/>
</dbReference>
<evidence type="ECO:0000256" key="4">
    <source>
        <dbReference type="ARBA" id="ARBA00022840"/>
    </source>
</evidence>
<dbReference type="PROSITE" id="PS00211">
    <property type="entry name" value="ABC_TRANSPORTER_1"/>
    <property type="match status" value="1"/>
</dbReference>
<proteinExistence type="inferred from homology"/>
<keyword evidence="2" id="KW-0813">Transport</keyword>
<feature type="domain" description="ABC transporter" evidence="5">
    <location>
        <begin position="10"/>
        <end position="257"/>
    </location>
</feature>
<dbReference type="Pfam" id="PF00005">
    <property type="entry name" value="ABC_tran"/>
    <property type="match status" value="1"/>
</dbReference>
<evidence type="ECO:0000313" key="6">
    <source>
        <dbReference type="EMBL" id="MFC3074329.1"/>
    </source>
</evidence>
<evidence type="ECO:0000259" key="5">
    <source>
        <dbReference type="PROSITE" id="PS50893"/>
    </source>
</evidence>
<organism evidence="6 7">
    <name type="scientific">Shinella pollutisoli</name>
    <dbReference type="NCBI Taxonomy" id="2250594"/>
    <lineage>
        <taxon>Bacteria</taxon>
        <taxon>Pseudomonadati</taxon>
        <taxon>Pseudomonadota</taxon>
        <taxon>Alphaproteobacteria</taxon>
        <taxon>Hyphomicrobiales</taxon>
        <taxon>Rhizobiaceae</taxon>
        <taxon>Shinella</taxon>
    </lineage>
</organism>
<dbReference type="PROSITE" id="PS50893">
    <property type="entry name" value="ABC_TRANSPORTER_2"/>
    <property type="match status" value="1"/>
</dbReference>
<comment type="caution">
    <text evidence="6">The sequence shown here is derived from an EMBL/GenBank/DDBJ whole genome shotgun (WGS) entry which is preliminary data.</text>
</comment>
<keyword evidence="3" id="KW-0547">Nucleotide-binding</keyword>
<dbReference type="InterPro" id="IPR003439">
    <property type="entry name" value="ABC_transporter-like_ATP-bd"/>
</dbReference>
<dbReference type="InterPro" id="IPR032823">
    <property type="entry name" value="BCA_ABC_TP_C"/>
</dbReference>
<evidence type="ECO:0000256" key="3">
    <source>
        <dbReference type="ARBA" id="ARBA00022741"/>
    </source>
</evidence>
<dbReference type="Gene3D" id="3.40.50.300">
    <property type="entry name" value="P-loop containing nucleotide triphosphate hydrolases"/>
    <property type="match status" value="1"/>
</dbReference>
<dbReference type="InterPro" id="IPR051120">
    <property type="entry name" value="ABC_AA/LPS_Transport"/>
</dbReference>
<keyword evidence="4 6" id="KW-0067">ATP-binding</keyword>
<gene>
    <name evidence="6" type="ORF">ACFOHH_14555</name>
</gene>
<dbReference type="InterPro" id="IPR003593">
    <property type="entry name" value="AAA+_ATPase"/>
</dbReference>
<dbReference type="SUPFAM" id="SSF52540">
    <property type="entry name" value="P-loop containing nucleoside triphosphate hydrolases"/>
    <property type="match status" value="1"/>
</dbReference>
<dbReference type="InterPro" id="IPR027417">
    <property type="entry name" value="P-loop_NTPase"/>
</dbReference>
<name>A0ABV7DIQ8_9HYPH</name>
<sequence length="258" mass="27329">MTVSERRSVLSVEDVSVRFGGLTAVSGASFDLRAGEICALIGPNGAGKSTLFNAITGFARTASGRVVFGADDITGKRPDAIARLGVRRTFQNGGVLKKLSALENILTGLHCATQRRIVGNILRLPSAVEEERSSIARAEEVLRDLGIADLRDAKAEDLSSGQQRLVEIGRTLAQHSRLILLDEPAVGLSATDRANLGALLKRLAADGVAILLVEHVLELVMAVSDRIVVLNHGQVIASGTPEAIRNDPVVLEAYLGNK</sequence>
<keyword evidence="7" id="KW-1185">Reference proteome</keyword>
<dbReference type="InterPro" id="IPR017871">
    <property type="entry name" value="ABC_transporter-like_CS"/>
</dbReference>
<dbReference type="Pfam" id="PF12399">
    <property type="entry name" value="BCA_ABC_TP_C"/>
    <property type="match status" value="1"/>
</dbReference>
<evidence type="ECO:0000313" key="7">
    <source>
        <dbReference type="Proteomes" id="UP001595377"/>
    </source>
</evidence>
<dbReference type="SMART" id="SM00382">
    <property type="entry name" value="AAA"/>
    <property type="match status" value="1"/>
</dbReference>
<dbReference type="EMBL" id="JBHRSP010000023">
    <property type="protein sequence ID" value="MFC3074329.1"/>
    <property type="molecule type" value="Genomic_DNA"/>
</dbReference>
<dbReference type="Proteomes" id="UP001595377">
    <property type="component" value="Unassembled WGS sequence"/>
</dbReference>
<dbReference type="RefSeq" id="WP_257315298.1">
    <property type="nucleotide sequence ID" value="NZ_JANFDG010000011.1"/>
</dbReference>
<accession>A0ABV7DIQ8</accession>
<dbReference type="PANTHER" id="PTHR45772:SF7">
    <property type="entry name" value="AMINO ACID ABC TRANSPORTER ATP-BINDING PROTEIN"/>
    <property type="match status" value="1"/>
</dbReference>
<dbReference type="PANTHER" id="PTHR45772">
    <property type="entry name" value="CONSERVED COMPONENT OF ABC TRANSPORTER FOR NATURAL AMINO ACIDS-RELATED"/>
    <property type="match status" value="1"/>
</dbReference>
<evidence type="ECO:0000256" key="2">
    <source>
        <dbReference type="ARBA" id="ARBA00022448"/>
    </source>
</evidence>
<comment type="similarity">
    <text evidence="1">Belongs to the ABC transporter superfamily.</text>
</comment>
<reference evidence="7" key="1">
    <citation type="journal article" date="2019" name="Int. J. Syst. Evol. Microbiol.">
        <title>The Global Catalogue of Microorganisms (GCM) 10K type strain sequencing project: providing services to taxonomists for standard genome sequencing and annotation.</title>
        <authorList>
            <consortium name="The Broad Institute Genomics Platform"/>
            <consortium name="The Broad Institute Genome Sequencing Center for Infectious Disease"/>
            <person name="Wu L."/>
            <person name="Ma J."/>
        </authorList>
    </citation>
    <scope>NUCLEOTIDE SEQUENCE [LARGE SCALE GENOMIC DNA]</scope>
    <source>
        <strain evidence="7">KCTC 52677</strain>
    </source>
</reference>
<dbReference type="CDD" id="cd03219">
    <property type="entry name" value="ABC_Mj1267_LivG_branched"/>
    <property type="match status" value="1"/>
</dbReference>
<evidence type="ECO:0000256" key="1">
    <source>
        <dbReference type="ARBA" id="ARBA00005417"/>
    </source>
</evidence>
<protein>
    <submittedName>
        <fullName evidence="6">ABC transporter ATP-binding protein</fullName>
    </submittedName>
</protein>